<evidence type="ECO:0000259" key="2">
    <source>
        <dbReference type="Pfam" id="PF01710"/>
    </source>
</evidence>
<dbReference type="InterPro" id="IPR002622">
    <property type="entry name" value="Transposase_14"/>
</dbReference>
<feature type="compositionally biased region" description="Low complexity" evidence="1">
    <location>
        <begin position="114"/>
        <end position="133"/>
    </location>
</feature>
<dbReference type="STRING" id="1400863.BN873_1070010"/>
<feature type="domain" description="Transposase Synechocystis PCC 6803" evidence="2">
    <location>
        <begin position="1"/>
        <end position="102"/>
    </location>
</feature>
<dbReference type="RefSeq" id="WP_071243957.1">
    <property type="nucleotide sequence ID" value="NZ_CBTJ020000010.1"/>
</dbReference>
<comment type="caution">
    <text evidence="3">The sequence shown here is derived from an EMBL/GenBank/DDBJ whole genome shotgun (WGS) entry which is preliminary data.</text>
</comment>
<dbReference type="Pfam" id="PF01710">
    <property type="entry name" value="HTH_Tnp_IS630"/>
    <property type="match status" value="1"/>
</dbReference>
<gene>
    <name evidence="3" type="ORF">BN873_1070010</name>
</gene>
<accession>W6MB72</accession>
<evidence type="ECO:0000313" key="3">
    <source>
        <dbReference type="EMBL" id="CDI01128.1"/>
    </source>
</evidence>
<evidence type="ECO:0000256" key="1">
    <source>
        <dbReference type="SAM" id="MobiDB-lite"/>
    </source>
</evidence>
<dbReference type="EMBL" id="CBTJ020000010">
    <property type="protein sequence ID" value="CDI01128.1"/>
    <property type="molecule type" value="Genomic_DNA"/>
</dbReference>
<feature type="region of interest" description="Disordered" evidence="1">
    <location>
        <begin position="100"/>
        <end position="133"/>
    </location>
</feature>
<dbReference type="Proteomes" id="UP000035760">
    <property type="component" value="Unassembled WGS sequence"/>
</dbReference>
<organism evidence="3 4">
    <name type="scientific">Candidatus Competibacter denitrificans Run_A_D11</name>
    <dbReference type="NCBI Taxonomy" id="1400863"/>
    <lineage>
        <taxon>Bacteria</taxon>
        <taxon>Pseudomonadati</taxon>
        <taxon>Pseudomonadota</taxon>
        <taxon>Gammaproteobacteria</taxon>
        <taxon>Candidatus Competibacteraceae</taxon>
        <taxon>Candidatus Competibacter</taxon>
    </lineage>
</organism>
<reference evidence="3" key="2">
    <citation type="submission" date="2014-03" db="EMBL/GenBank/DDBJ databases">
        <title>Candidatus Competibacter-lineage genomes retrieved from metagenomes reveal functional metabolic diversity.</title>
        <authorList>
            <person name="McIlroy S.J."/>
            <person name="Albertsen M."/>
            <person name="Andresen E.K."/>
            <person name="Saunders A.M."/>
            <person name="Kristiansen R."/>
            <person name="Stokholm-Bjerregaard M."/>
            <person name="Nielsen K.L."/>
            <person name="Nielsen P.H."/>
        </authorList>
    </citation>
    <scope>NUCLEOTIDE SEQUENCE</scope>
    <source>
        <strain evidence="3">Run_A_D11</strain>
    </source>
</reference>
<proteinExistence type="predicted"/>
<name>W6MB72_9GAMM</name>
<sequence length="133" mass="14399">MAYSLDFRLHVLAIRQRDQLSIEQTAARFAVGKASVMRWVKRPERKPSGFRRGKLAIEALAQDVRDYPDAYQYERAARLGVTQNAICYALKHKLGMSYKKNAGASTGGHGRTGGVSSAASRVRSGGSAAGVDG</sequence>
<evidence type="ECO:0000313" key="4">
    <source>
        <dbReference type="Proteomes" id="UP000035760"/>
    </source>
</evidence>
<dbReference type="AlphaFoldDB" id="W6MB72"/>
<keyword evidence="4" id="KW-1185">Reference proteome</keyword>
<reference evidence="3" key="1">
    <citation type="submission" date="2013-07" db="EMBL/GenBank/DDBJ databases">
        <authorList>
            <person name="McIlroy S."/>
        </authorList>
    </citation>
    <scope>NUCLEOTIDE SEQUENCE [LARGE SCALE GENOMIC DNA]</scope>
    <source>
        <strain evidence="3">Run_A_D11</strain>
    </source>
</reference>
<protein>
    <submittedName>
        <fullName evidence="3">Transposase</fullName>
    </submittedName>
</protein>